<accession>A0A172WGQ4</accession>
<evidence type="ECO:0000313" key="2">
    <source>
        <dbReference type="EMBL" id="ANF22545.1"/>
    </source>
</evidence>
<dbReference type="EMBL" id="CP015520">
    <property type="protein sequence ID" value="ANF22545.1"/>
    <property type="molecule type" value="Genomic_DNA"/>
</dbReference>
<proteinExistence type="predicted"/>
<dbReference type="STRING" id="1712654.A7C91_04690"/>
<dbReference type="Proteomes" id="UP000076969">
    <property type="component" value="Chromosome"/>
</dbReference>
<dbReference type="KEGG" id="tpie:A7C91_04690"/>
<keyword evidence="3" id="KW-1185">Reference proteome</keyword>
<dbReference type="AlphaFoldDB" id="A0A172WGQ4"/>
<name>A0A172WGQ4_9EURY</name>
<evidence type="ECO:0000313" key="3">
    <source>
        <dbReference type="Proteomes" id="UP000076969"/>
    </source>
</evidence>
<protein>
    <submittedName>
        <fullName evidence="2">Uncharacterized protein</fullName>
    </submittedName>
</protein>
<feature type="region of interest" description="Disordered" evidence="1">
    <location>
        <begin position="49"/>
        <end position="75"/>
    </location>
</feature>
<reference evidence="3" key="1">
    <citation type="journal article" date="2016" name="Syst. Appl. Microbiol.">
        <title>Thermococcus piezophilus sp. nov., a novel hyperthermophilic and piezophilic archaeon with a broad pressure range for growth, isolated from a deepest hydrothermal vent at the Mid-Cayman Rise.</title>
        <authorList>
            <person name="Dalmasso C."/>
            <person name="Oger P."/>
            <person name="Selva G."/>
            <person name="Courtine D."/>
            <person name="L'Haridon S."/>
            <person name="Garlaschelli A."/>
            <person name="Roussel E."/>
            <person name="Miyazaki J."/>
            <person name="Reveillaud J."/>
            <person name="Jebbar M."/>
            <person name="Takai K."/>
            <person name="Maignien L."/>
            <person name="Alain K."/>
        </authorList>
    </citation>
    <scope>NUCLEOTIDE SEQUENCE [LARGE SCALE GENOMIC DNA]</scope>
    <source>
        <strain evidence="3">CDGS</strain>
    </source>
</reference>
<organism evidence="2 3">
    <name type="scientific">Thermococcus piezophilus</name>
    <dbReference type="NCBI Taxonomy" id="1712654"/>
    <lineage>
        <taxon>Archaea</taxon>
        <taxon>Methanobacteriati</taxon>
        <taxon>Methanobacteriota</taxon>
        <taxon>Thermococci</taxon>
        <taxon>Thermococcales</taxon>
        <taxon>Thermococcaceae</taxon>
        <taxon>Thermococcus</taxon>
    </lineage>
</organism>
<feature type="compositionally biased region" description="Low complexity" evidence="1">
    <location>
        <begin position="61"/>
        <end position="75"/>
    </location>
</feature>
<evidence type="ECO:0000256" key="1">
    <source>
        <dbReference type="SAM" id="MobiDB-lite"/>
    </source>
</evidence>
<sequence>MKRGILLGVLLVGGLLVSLVQPKAAGPPGTTTAMSGNGVKMSGSGPEFMGKFSCAMESSRESSQTQSTEQLQQKE</sequence>
<gene>
    <name evidence="2" type="ORF">A7C91_04690</name>
</gene>